<proteinExistence type="predicted"/>
<evidence type="ECO:0008006" key="3">
    <source>
        <dbReference type="Google" id="ProtNLM"/>
    </source>
</evidence>
<gene>
    <name evidence="1" type="ORF">AT302_07790</name>
</gene>
<sequence length="112" mass="13062">MWMWMWMPGWMRLSAQGRGESMFHEFVAAIEVPSYSPCLRHIGLAPVLRQISRVTGFRILIPRDVFALRRSCREALSFHVKHGGVVDDFIRTGAIESFIWREVSVERSRLGW</sequence>
<dbReference type="Proteomes" id="UP000060277">
    <property type="component" value="Chromosome"/>
</dbReference>
<evidence type="ECO:0000313" key="2">
    <source>
        <dbReference type="Proteomes" id="UP000060277"/>
    </source>
</evidence>
<protein>
    <recommendedName>
        <fullName evidence="3">Tc1-like transposase DDE domain-containing protein</fullName>
    </recommendedName>
</protein>
<dbReference type="EMBL" id="CP013480">
    <property type="protein sequence ID" value="ALS59671.1"/>
    <property type="molecule type" value="Genomic_DNA"/>
</dbReference>
<reference evidence="2" key="1">
    <citation type="submission" date="2015-12" db="EMBL/GenBank/DDBJ databases">
        <title>Complete genome sequence of Pandoraea norimbergensis DSM 11628.</title>
        <authorList>
            <person name="Ee R."/>
            <person name="Lim Y.-L."/>
            <person name="Yong D."/>
            <person name="Yin W.-F."/>
            <person name="Chan K.-G."/>
        </authorList>
    </citation>
    <scope>NUCLEOTIDE SEQUENCE [LARGE SCALE GENOMIC DNA]</scope>
    <source>
        <strain evidence="2">DSM 11628</strain>
    </source>
</reference>
<organism evidence="1 2">
    <name type="scientific">Pandoraea norimbergensis</name>
    <dbReference type="NCBI Taxonomy" id="93219"/>
    <lineage>
        <taxon>Bacteria</taxon>
        <taxon>Pseudomonadati</taxon>
        <taxon>Pseudomonadota</taxon>
        <taxon>Betaproteobacteria</taxon>
        <taxon>Burkholderiales</taxon>
        <taxon>Burkholderiaceae</taxon>
        <taxon>Pandoraea</taxon>
    </lineage>
</organism>
<accession>A0ABM5WH70</accession>
<keyword evidence="2" id="KW-1185">Reference proteome</keyword>
<name>A0ABM5WH70_9BURK</name>
<evidence type="ECO:0000313" key="1">
    <source>
        <dbReference type="EMBL" id="ALS59671.1"/>
    </source>
</evidence>